<dbReference type="PROSITE" id="PS50048">
    <property type="entry name" value="ZN2_CY6_FUNGAL_2"/>
    <property type="match status" value="1"/>
</dbReference>
<evidence type="ECO:0000256" key="5">
    <source>
        <dbReference type="SAM" id="MobiDB-lite"/>
    </source>
</evidence>
<dbReference type="GO" id="GO:0003677">
    <property type="term" value="F:DNA binding"/>
    <property type="evidence" value="ECO:0007669"/>
    <property type="project" value="UniProtKB-KW"/>
</dbReference>
<keyword evidence="8" id="KW-1185">Reference proteome</keyword>
<dbReference type="Gene3D" id="4.10.240.10">
    <property type="entry name" value="Zn(2)-C6 fungal-type DNA-binding domain"/>
    <property type="match status" value="1"/>
</dbReference>
<dbReference type="InterPro" id="IPR036864">
    <property type="entry name" value="Zn2-C6_fun-type_DNA-bd_sf"/>
</dbReference>
<evidence type="ECO:0000313" key="8">
    <source>
        <dbReference type="Proteomes" id="UP000184383"/>
    </source>
</evidence>
<dbReference type="RefSeq" id="XP_040683404.1">
    <property type="nucleotide sequence ID" value="XM_040831656.1"/>
</dbReference>
<dbReference type="Pfam" id="PF00172">
    <property type="entry name" value="Zn_clus"/>
    <property type="match status" value="1"/>
</dbReference>
<keyword evidence="2" id="KW-0238">DNA-binding</keyword>
<dbReference type="GO" id="GO:0000981">
    <property type="term" value="F:DNA-binding transcription factor activity, RNA polymerase II-specific"/>
    <property type="evidence" value="ECO:0007669"/>
    <property type="project" value="InterPro"/>
</dbReference>
<keyword evidence="4" id="KW-0539">Nucleus</keyword>
<evidence type="ECO:0000256" key="3">
    <source>
        <dbReference type="ARBA" id="ARBA00023163"/>
    </source>
</evidence>
<feature type="region of interest" description="Disordered" evidence="5">
    <location>
        <begin position="48"/>
        <end position="120"/>
    </location>
</feature>
<sequence>MNSQAAKRYACDRCREQKLRCTRTQPGDNTCDRCLRIGAFCVMSSGRPLGRPPLHTHAAQVDRNQSPYPAQRPRKPVRRGIGSLAATPNTNPLPSPPSYSDPASASTASGSDGSGITALFPPPAHFDEMLNMHLDESDFINDASSSAGYGLDTAQNQPFGADSAVPDIDFGNMSDTREAKRHLEGNSARLNETSASHSINTDSLSFLVSVISSISRQLVDLKNRPWESWDPCQMRLSLFHSHEPVGLEPWENSLYVTMRFALVLQTMVPAQFTAAPPPYDPPNLSVTLMLLSTYIQLGELFDTILTRISTWIQETQTRRSPPAHPHPASMQVTMMIQVLEHQLHSLERLMGLPSKCRLWSRKDAYAGILDQEESSVLTQAVMAQAQETFLSLKRTIEVIQISMRGSSSALSLPSSAR</sequence>
<dbReference type="SUPFAM" id="SSF57701">
    <property type="entry name" value="Zn2/Cys6 DNA-binding domain"/>
    <property type="match status" value="1"/>
</dbReference>
<gene>
    <name evidence="7" type="ORF">ASPWEDRAFT_177469</name>
</gene>
<name>A0A1L9R4B0_ASPWE</name>
<proteinExistence type="predicted"/>
<dbReference type="SMART" id="SM00066">
    <property type="entry name" value="GAL4"/>
    <property type="match status" value="1"/>
</dbReference>
<dbReference type="OrthoDB" id="4222821at2759"/>
<evidence type="ECO:0000313" key="7">
    <source>
        <dbReference type="EMBL" id="OJJ29727.1"/>
    </source>
</evidence>
<dbReference type="InterPro" id="IPR001138">
    <property type="entry name" value="Zn2Cys6_DnaBD"/>
</dbReference>
<dbReference type="CDD" id="cd00067">
    <property type="entry name" value="GAL4"/>
    <property type="match status" value="1"/>
</dbReference>
<evidence type="ECO:0000256" key="4">
    <source>
        <dbReference type="ARBA" id="ARBA00023242"/>
    </source>
</evidence>
<keyword evidence="3" id="KW-0804">Transcription</keyword>
<dbReference type="GO" id="GO:0008270">
    <property type="term" value="F:zinc ion binding"/>
    <property type="evidence" value="ECO:0007669"/>
    <property type="project" value="InterPro"/>
</dbReference>
<evidence type="ECO:0000259" key="6">
    <source>
        <dbReference type="PROSITE" id="PS50048"/>
    </source>
</evidence>
<feature type="compositionally biased region" description="Low complexity" evidence="5">
    <location>
        <begin position="100"/>
        <end position="115"/>
    </location>
</feature>
<keyword evidence="1" id="KW-0805">Transcription regulation</keyword>
<dbReference type="PROSITE" id="PS00463">
    <property type="entry name" value="ZN2_CY6_FUNGAL_1"/>
    <property type="match status" value="1"/>
</dbReference>
<dbReference type="EMBL" id="KV878218">
    <property type="protein sequence ID" value="OJJ29727.1"/>
    <property type="molecule type" value="Genomic_DNA"/>
</dbReference>
<dbReference type="GeneID" id="63747504"/>
<reference evidence="8" key="1">
    <citation type="journal article" date="2017" name="Genome Biol.">
        <title>Comparative genomics reveals high biological diversity and specific adaptations in the industrially and medically important fungal genus Aspergillus.</title>
        <authorList>
            <person name="de Vries R.P."/>
            <person name="Riley R."/>
            <person name="Wiebenga A."/>
            <person name="Aguilar-Osorio G."/>
            <person name="Amillis S."/>
            <person name="Uchima C.A."/>
            <person name="Anderluh G."/>
            <person name="Asadollahi M."/>
            <person name="Askin M."/>
            <person name="Barry K."/>
            <person name="Battaglia E."/>
            <person name="Bayram O."/>
            <person name="Benocci T."/>
            <person name="Braus-Stromeyer S.A."/>
            <person name="Caldana C."/>
            <person name="Canovas D."/>
            <person name="Cerqueira G.C."/>
            <person name="Chen F."/>
            <person name="Chen W."/>
            <person name="Choi C."/>
            <person name="Clum A."/>
            <person name="Dos Santos R.A."/>
            <person name="Damasio A.R."/>
            <person name="Diallinas G."/>
            <person name="Emri T."/>
            <person name="Fekete E."/>
            <person name="Flipphi M."/>
            <person name="Freyberg S."/>
            <person name="Gallo A."/>
            <person name="Gournas C."/>
            <person name="Habgood R."/>
            <person name="Hainaut M."/>
            <person name="Harispe M.L."/>
            <person name="Henrissat B."/>
            <person name="Hilden K.S."/>
            <person name="Hope R."/>
            <person name="Hossain A."/>
            <person name="Karabika E."/>
            <person name="Karaffa L."/>
            <person name="Karanyi Z."/>
            <person name="Krasevec N."/>
            <person name="Kuo A."/>
            <person name="Kusch H."/>
            <person name="LaButti K."/>
            <person name="Lagendijk E.L."/>
            <person name="Lapidus A."/>
            <person name="Levasseur A."/>
            <person name="Lindquist E."/>
            <person name="Lipzen A."/>
            <person name="Logrieco A.F."/>
            <person name="MacCabe A."/>
            <person name="Maekelae M.R."/>
            <person name="Malavazi I."/>
            <person name="Melin P."/>
            <person name="Meyer V."/>
            <person name="Mielnichuk N."/>
            <person name="Miskei M."/>
            <person name="Molnar A.P."/>
            <person name="Mule G."/>
            <person name="Ngan C.Y."/>
            <person name="Orejas M."/>
            <person name="Orosz E."/>
            <person name="Ouedraogo J.P."/>
            <person name="Overkamp K.M."/>
            <person name="Park H.-S."/>
            <person name="Perrone G."/>
            <person name="Piumi F."/>
            <person name="Punt P.J."/>
            <person name="Ram A.F."/>
            <person name="Ramon A."/>
            <person name="Rauscher S."/>
            <person name="Record E."/>
            <person name="Riano-Pachon D.M."/>
            <person name="Robert V."/>
            <person name="Roehrig J."/>
            <person name="Ruller R."/>
            <person name="Salamov A."/>
            <person name="Salih N.S."/>
            <person name="Samson R.A."/>
            <person name="Sandor E."/>
            <person name="Sanguinetti M."/>
            <person name="Schuetze T."/>
            <person name="Sepcic K."/>
            <person name="Shelest E."/>
            <person name="Sherlock G."/>
            <person name="Sophianopoulou V."/>
            <person name="Squina F.M."/>
            <person name="Sun H."/>
            <person name="Susca A."/>
            <person name="Todd R.B."/>
            <person name="Tsang A."/>
            <person name="Unkles S.E."/>
            <person name="van de Wiele N."/>
            <person name="van Rossen-Uffink D."/>
            <person name="Oliveira J.V."/>
            <person name="Vesth T.C."/>
            <person name="Visser J."/>
            <person name="Yu J.-H."/>
            <person name="Zhou M."/>
            <person name="Andersen M.R."/>
            <person name="Archer D.B."/>
            <person name="Baker S.E."/>
            <person name="Benoit I."/>
            <person name="Brakhage A.A."/>
            <person name="Braus G.H."/>
            <person name="Fischer R."/>
            <person name="Frisvad J.C."/>
            <person name="Goldman G.H."/>
            <person name="Houbraken J."/>
            <person name="Oakley B."/>
            <person name="Pocsi I."/>
            <person name="Scazzocchio C."/>
            <person name="Seiboth B."/>
            <person name="vanKuyk P.A."/>
            <person name="Wortman J."/>
            <person name="Dyer P.S."/>
            <person name="Grigoriev I.V."/>
        </authorList>
    </citation>
    <scope>NUCLEOTIDE SEQUENCE [LARGE SCALE GENOMIC DNA]</scope>
    <source>
        <strain evidence="8">DTO 134E9</strain>
    </source>
</reference>
<evidence type="ECO:0000256" key="1">
    <source>
        <dbReference type="ARBA" id="ARBA00023015"/>
    </source>
</evidence>
<protein>
    <recommendedName>
        <fullName evidence="6">Zn(2)-C6 fungal-type domain-containing protein</fullName>
    </recommendedName>
</protein>
<evidence type="ECO:0000256" key="2">
    <source>
        <dbReference type="ARBA" id="ARBA00023125"/>
    </source>
</evidence>
<dbReference type="VEuPathDB" id="FungiDB:ASPWEDRAFT_177469"/>
<dbReference type="STRING" id="1073089.A0A1L9R4B0"/>
<dbReference type="Proteomes" id="UP000184383">
    <property type="component" value="Unassembled WGS sequence"/>
</dbReference>
<dbReference type="AlphaFoldDB" id="A0A1L9R4B0"/>
<feature type="domain" description="Zn(2)-C6 fungal-type" evidence="6">
    <location>
        <begin position="10"/>
        <end position="43"/>
    </location>
</feature>
<accession>A0A1L9R4B0</accession>
<organism evidence="7 8">
    <name type="scientific">Aspergillus wentii DTO 134E9</name>
    <dbReference type="NCBI Taxonomy" id="1073089"/>
    <lineage>
        <taxon>Eukaryota</taxon>
        <taxon>Fungi</taxon>
        <taxon>Dikarya</taxon>
        <taxon>Ascomycota</taxon>
        <taxon>Pezizomycotina</taxon>
        <taxon>Eurotiomycetes</taxon>
        <taxon>Eurotiomycetidae</taxon>
        <taxon>Eurotiales</taxon>
        <taxon>Aspergillaceae</taxon>
        <taxon>Aspergillus</taxon>
        <taxon>Aspergillus subgen. Cremei</taxon>
    </lineage>
</organism>